<dbReference type="AlphaFoldDB" id="A0A7S3ZNU0"/>
<reference evidence="4" key="1">
    <citation type="submission" date="2021-01" db="EMBL/GenBank/DDBJ databases">
        <authorList>
            <person name="Corre E."/>
            <person name="Pelletier E."/>
            <person name="Niang G."/>
            <person name="Scheremetjew M."/>
            <person name="Finn R."/>
            <person name="Kale V."/>
            <person name="Holt S."/>
            <person name="Cochrane G."/>
            <person name="Meng A."/>
            <person name="Brown T."/>
            <person name="Cohen L."/>
        </authorList>
    </citation>
    <scope>NUCLEOTIDE SEQUENCE</scope>
    <source>
        <strain evidence="4">CCMP1756</strain>
    </source>
</reference>
<dbReference type="SMART" id="SM00698">
    <property type="entry name" value="MORN"/>
    <property type="match status" value="6"/>
</dbReference>
<dbReference type="Proteomes" id="UP000789595">
    <property type="component" value="Unassembled WGS sequence"/>
</dbReference>
<dbReference type="PANTHER" id="PTHR43215:SF14">
    <property type="entry name" value="RADIAL SPOKE HEAD 1 HOMOLOG"/>
    <property type="match status" value="1"/>
</dbReference>
<keyword evidence="6" id="KW-1185">Reference proteome</keyword>
<evidence type="ECO:0000313" key="5">
    <source>
        <dbReference type="EMBL" id="CAH0365552.1"/>
    </source>
</evidence>
<accession>A0A7S3ZNU0</accession>
<sequence>MNERQRRAQAALAADLDNEPESMTEAAQKIYAERRRKEERAKRKAEEKKQRIYRTLMRKAGITSRKKHLDHIKDSTASDRMPHGAVSDDIYQNLIKARKFDQYNRPTKEVMSKEEMKLKEVKDSLGALAAQLSPDKEGAKGKTFKPLVTPKWVIGYKKEEHGPPGLAPPRNNVLNSEGNEHHYSYDGLWKDGKPHGGGRYKFADGCLYVGVFKDGKPHGEGKAQYPGGTVYRGHWRFGKPDGEGKMTYHTGQIYDGQWKEGKRHGEGTLIQPSGVTYVGDWYRGKYHGRGELTSPTTGYSFIGRFSAGKINGSGALVYPDGTRDTRDWNQNNGMTFKECIEFALAEKAKDAARRTQDRDAAFAVRLAVKLNTYVESVKETIALKREEAALEAERIRREKLAEQKKRQEEMREKALMLLAKSADDDAEDIVTTKKDATDEI</sequence>
<reference evidence="5" key="2">
    <citation type="submission" date="2021-11" db="EMBL/GenBank/DDBJ databases">
        <authorList>
            <consortium name="Genoscope - CEA"/>
            <person name="William W."/>
        </authorList>
    </citation>
    <scope>NUCLEOTIDE SEQUENCE</scope>
</reference>
<keyword evidence="2" id="KW-0175">Coiled coil</keyword>
<keyword evidence="1" id="KW-0677">Repeat</keyword>
<dbReference type="OrthoDB" id="423343at2759"/>
<organism evidence="4">
    <name type="scientific">Pelagomonas calceolata</name>
    <dbReference type="NCBI Taxonomy" id="35677"/>
    <lineage>
        <taxon>Eukaryota</taxon>
        <taxon>Sar</taxon>
        <taxon>Stramenopiles</taxon>
        <taxon>Ochrophyta</taxon>
        <taxon>Pelagophyceae</taxon>
        <taxon>Pelagomonadales</taxon>
        <taxon>Pelagomonadaceae</taxon>
        <taxon>Pelagomonas</taxon>
    </lineage>
</organism>
<dbReference type="GO" id="GO:0005829">
    <property type="term" value="C:cytosol"/>
    <property type="evidence" value="ECO:0007669"/>
    <property type="project" value="TreeGrafter"/>
</dbReference>
<evidence type="ECO:0000256" key="1">
    <source>
        <dbReference type="ARBA" id="ARBA00022737"/>
    </source>
</evidence>
<evidence type="ECO:0000313" key="6">
    <source>
        <dbReference type="Proteomes" id="UP000789595"/>
    </source>
</evidence>
<feature type="region of interest" description="Disordered" evidence="3">
    <location>
        <begin position="1"/>
        <end position="24"/>
    </location>
</feature>
<evidence type="ECO:0000256" key="2">
    <source>
        <dbReference type="SAM" id="Coils"/>
    </source>
</evidence>
<evidence type="ECO:0000256" key="3">
    <source>
        <dbReference type="SAM" id="MobiDB-lite"/>
    </source>
</evidence>
<dbReference type="EMBL" id="CAKKNE010000001">
    <property type="protein sequence ID" value="CAH0365552.1"/>
    <property type="molecule type" value="Genomic_DNA"/>
</dbReference>
<name>A0A7S3ZNU0_9STRA</name>
<evidence type="ECO:0000313" key="4">
    <source>
        <dbReference type="EMBL" id="CAE0689062.1"/>
    </source>
</evidence>
<proteinExistence type="predicted"/>
<dbReference type="PANTHER" id="PTHR43215">
    <property type="entry name" value="RADIAL SPOKE HEAD 1 HOMOLOG"/>
    <property type="match status" value="1"/>
</dbReference>
<feature type="coiled-coil region" evidence="2">
    <location>
        <begin position="27"/>
        <end position="55"/>
    </location>
</feature>
<dbReference type="Gene3D" id="2.20.110.10">
    <property type="entry name" value="Histone H3 K4-specific methyltransferase SET7/9 N-terminal domain"/>
    <property type="match status" value="3"/>
</dbReference>
<feature type="coiled-coil region" evidence="2">
    <location>
        <begin position="383"/>
        <end position="417"/>
    </location>
</feature>
<dbReference type="EMBL" id="HBIW01005463">
    <property type="protein sequence ID" value="CAE0689062.1"/>
    <property type="molecule type" value="Transcribed_RNA"/>
</dbReference>
<dbReference type="SUPFAM" id="SSF82185">
    <property type="entry name" value="Histone H3 K4-specific methyltransferase SET7/9 N-terminal domain"/>
    <property type="match status" value="2"/>
</dbReference>
<gene>
    <name evidence="4" type="ORF">PCAL00307_LOCUS4496</name>
    <name evidence="5" type="ORF">PECAL_1P19980</name>
</gene>
<dbReference type="Pfam" id="PF02493">
    <property type="entry name" value="MORN"/>
    <property type="match status" value="6"/>
</dbReference>
<protein>
    <submittedName>
        <fullName evidence="4">Uncharacterized protein</fullName>
    </submittedName>
</protein>
<dbReference type="InterPro" id="IPR003409">
    <property type="entry name" value="MORN"/>
</dbReference>